<protein>
    <submittedName>
        <fullName evidence="4">Uncharacterized protein</fullName>
    </submittedName>
</protein>
<keyword evidence="5" id="KW-1185">Reference proteome</keyword>
<organism evidence="4 5">
    <name type="scientific">Allacma fusca</name>
    <dbReference type="NCBI Taxonomy" id="39272"/>
    <lineage>
        <taxon>Eukaryota</taxon>
        <taxon>Metazoa</taxon>
        <taxon>Ecdysozoa</taxon>
        <taxon>Arthropoda</taxon>
        <taxon>Hexapoda</taxon>
        <taxon>Collembola</taxon>
        <taxon>Symphypleona</taxon>
        <taxon>Sminthuridae</taxon>
        <taxon>Allacma</taxon>
    </lineage>
</organism>
<keyword evidence="2" id="KW-0808">Transferase</keyword>
<comment type="caution">
    <text evidence="4">The sequence shown here is derived from an EMBL/GenBank/DDBJ whole genome shotgun (WGS) entry which is preliminary data.</text>
</comment>
<dbReference type="Proteomes" id="UP000708208">
    <property type="component" value="Unassembled WGS sequence"/>
</dbReference>
<keyword evidence="3" id="KW-0949">S-adenosyl-L-methionine</keyword>
<dbReference type="GO" id="GO:0032259">
    <property type="term" value="P:methylation"/>
    <property type="evidence" value="ECO:0007669"/>
    <property type="project" value="UniProtKB-KW"/>
</dbReference>
<evidence type="ECO:0000313" key="5">
    <source>
        <dbReference type="Proteomes" id="UP000708208"/>
    </source>
</evidence>
<dbReference type="OrthoDB" id="276151at2759"/>
<evidence type="ECO:0000256" key="1">
    <source>
        <dbReference type="ARBA" id="ARBA00022603"/>
    </source>
</evidence>
<gene>
    <name evidence="4" type="ORF">AFUS01_LOCUS1956</name>
</gene>
<keyword evidence="1" id="KW-0489">Methyltransferase</keyword>
<dbReference type="AlphaFoldDB" id="A0A8J2JM57"/>
<proteinExistence type="predicted"/>
<accession>A0A8J2JM57</accession>
<evidence type="ECO:0000256" key="2">
    <source>
        <dbReference type="ARBA" id="ARBA00022679"/>
    </source>
</evidence>
<evidence type="ECO:0000313" key="4">
    <source>
        <dbReference type="EMBL" id="CAG7668732.1"/>
    </source>
</evidence>
<dbReference type="EMBL" id="CAJVCH010010932">
    <property type="protein sequence ID" value="CAG7668732.1"/>
    <property type="molecule type" value="Genomic_DNA"/>
</dbReference>
<dbReference type="InterPro" id="IPR008854">
    <property type="entry name" value="TPMT"/>
</dbReference>
<evidence type="ECO:0000256" key="3">
    <source>
        <dbReference type="ARBA" id="ARBA00022691"/>
    </source>
</evidence>
<reference evidence="4" key="1">
    <citation type="submission" date="2021-06" db="EMBL/GenBank/DDBJ databases">
        <authorList>
            <person name="Hodson N. C."/>
            <person name="Mongue J. A."/>
            <person name="Jaron S. K."/>
        </authorList>
    </citation>
    <scope>NUCLEOTIDE SEQUENCE</scope>
</reference>
<dbReference type="PROSITE" id="PS51585">
    <property type="entry name" value="SAM_MT_TPMT"/>
    <property type="match status" value="1"/>
</dbReference>
<dbReference type="Pfam" id="PF05724">
    <property type="entry name" value="TPMT"/>
    <property type="match status" value="1"/>
</dbReference>
<sequence length="172" mass="19838">MLTCNSTTVLHLTLEAQPEPASCRVRDSTPDFGKIKDLNHTQHPLSPWDSYQCTYYSLLKWGTSLRAGRIIQIIKYWSSKVFKCKYCKILFTIITIFSPVTMSRVESEDLDYEGNVTYWSNRWTEDKTGWHKSVVHPDLVDNLSRITGGSPNRRFFIPLCVPLGHLNICHGR</sequence>
<dbReference type="GO" id="GO:0008757">
    <property type="term" value="F:S-adenosylmethionine-dependent methyltransferase activity"/>
    <property type="evidence" value="ECO:0007669"/>
    <property type="project" value="InterPro"/>
</dbReference>
<name>A0A8J2JM57_9HEXA</name>